<proteinExistence type="predicted"/>
<evidence type="ECO:0000313" key="1">
    <source>
        <dbReference type="EMBL" id="WFR77271.1"/>
    </source>
</evidence>
<name>A0ABY8HYN0_9BURK</name>
<protein>
    <submittedName>
        <fullName evidence="1">Uncharacterized protein</fullName>
    </submittedName>
</protein>
<keyword evidence="2" id="KW-1185">Reference proteome</keyword>
<dbReference type="EMBL" id="CP121464">
    <property type="protein sequence ID" value="WFR77271.1"/>
    <property type="molecule type" value="Genomic_DNA"/>
</dbReference>
<dbReference type="Proteomes" id="UP001219584">
    <property type="component" value="Chromosome"/>
</dbReference>
<gene>
    <name evidence="1" type="ORF">P9875_16235</name>
</gene>
<evidence type="ECO:0000313" key="2">
    <source>
        <dbReference type="Proteomes" id="UP001219584"/>
    </source>
</evidence>
<dbReference type="RefSeq" id="WP_035818969.1">
    <property type="nucleotide sequence ID" value="NZ_CP121464.1"/>
</dbReference>
<reference evidence="1 2" key="1">
    <citation type="submission" date="2023-04" db="EMBL/GenBank/DDBJ databases">
        <title>Nanopore sequencing of Janthinobacterium from water.</title>
        <authorList>
            <person name="Ciuchcinski K."/>
            <person name="Rokowska A."/>
            <person name="Dziewit L."/>
        </authorList>
    </citation>
    <scope>NUCLEOTIDE SEQUENCE [LARGE SCALE GENOMIC DNA]</scope>
    <source>
        <strain evidence="1 2">DEMB2</strain>
    </source>
</reference>
<organism evidence="1 2">
    <name type="scientific">Janthinobacterium rivuli</name>
    <dbReference type="NCBI Taxonomy" id="2751478"/>
    <lineage>
        <taxon>Bacteria</taxon>
        <taxon>Pseudomonadati</taxon>
        <taxon>Pseudomonadota</taxon>
        <taxon>Betaproteobacteria</taxon>
        <taxon>Burkholderiales</taxon>
        <taxon>Oxalobacteraceae</taxon>
        <taxon>Janthinobacterium</taxon>
    </lineage>
</organism>
<sequence>MQKQNHSKLFAFKLAEKQVQKQVAPATVWKVRDGVAVAGCTAVGTRDQYRDSSRFQPNDGGQYC</sequence>
<accession>A0ABY8HYN0</accession>